<dbReference type="InterPro" id="IPR047343">
    <property type="entry name" value="RUSC1_2"/>
</dbReference>
<dbReference type="EMBL" id="CM012445">
    <property type="protein sequence ID" value="RVE67747.1"/>
    <property type="molecule type" value="Genomic_DNA"/>
</dbReference>
<proteinExistence type="predicted"/>
<dbReference type="OrthoDB" id="9884296at2759"/>
<dbReference type="AlphaFoldDB" id="A0A437CYS8"/>
<evidence type="ECO:0000259" key="8">
    <source>
        <dbReference type="PROSITE" id="PS50826"/>
    </source>
</evidence>
<feature type="domain" description="RUN" evidence="8">
    <location>
        <begin position="41"/>
        <end position="185"/>
    </location>
</feature>
<dbReference type="InterPro" id="IPR004012">
    <property type="entry name" value="Run_dom"/>
</dbReference>
<dbReference type="CDD" id="cd17702">
    <property type="entry name" value="RUN_RUSC2"/>
    <property type="match status" value="1"/>
</dbReference>
<feature type="compositionally biased region" description="Basic and acidic residues" evidence="6">
    <location>
        <begin position="279"/>
        <end position="294"/>
    </location>
</feature>
<name>A0A437CYS8_ORYJA</name>
<feature type="region of interest" description="Disordered" evidence="6">
    <location>
        <begin position="218"/>
        <end position="294"/>
    </location>
</feature>
<evidence type="ECO:0000313" key="10">
    <source>
        <dbReference type="Proteomes" id="UP000283210"/>
    </source>
</evidence>
<evidence type="ECO:0000256" key="5">
    <source>
        <dbReference type="PROSITE-ProRule" id="PRU00192"/>
    </source>
</evidence>
<keyword evidence="10" id="KW-1185">Reference proteome</keyword>
<dbReference type="InterPro" id="IPR037213">
    <property type="entry name" value="Run_dom_sf"/>
</dbReference>
<feature type="region of interest" description="Disordered" evidence="6">
    <location>
        <begin position="323"/>
        <end position="429"/>
    </location>
</feature>
<evidence type="ECO:0008006" key="11">
    <source>
        <dbReference type="Google" id="ProtNLM"/>
    </source>
</evidence>
<sequence>MQKRALVKAVNTAVDLIVAHFGTSRNPDVKAKLGNSWVSPNVGHLILKYLCPALRDVLQDGLKAHVLDLIIGQRRCQPWSVVEASTQPGPSTRLLHSLFSKVSQFPELSNHTMRLNAFVFGLLNLKCLEFWFNHLHTHEDIIAVHYGPSGLLPLSTGAGRDLFEELLLLLQPLALLPFDLDLLFEPRLLQKGQEHLRHKEQLCSAGQSSLPCTSSTLQLMRGRSASEHSEEGGAAPRRVVGGAESTKEGGAKAGLSQEGGAAGRCTWTRRGSEGPNDAEGGHREKTPGGEGRQDRQAGWWFQLMQSSQVYIDPSGEGCRFVKADRRKRSVERRQDQPPPRAGVVEGAESSQEGEGRKSRGAAGAQGRSSWMGSPPESVLTQEDLNPDGPAAPQERPAQSLRWGRLFGGRGERVKQKTKPPKSRPPSGWLGLDRSVLDLVALTIGPGGGRKAELPVCPPPTPAPPAEPFRGVRALCHHIATEPGQLSFNKGDVMRVLSRADPDWLLCSLGSARGLVPIVYVTLHSMEDSQEAAGAAQQ</sequence>
<dbReference type="SMART" id="SM00593">
    <property type="entry name" value="RUN"/>
    <property type="match status" value="1"/>
</dbReference>
<dbReference type="InterPro" id="IPR047342">
    <property type="entry name" value="RUN_RUSC2"/>
</dbReference>
<accession>A0A437CYS8</accession>
<evidence type="ECO:0000256" key="6">
    <source>
        <dbReference type="SAM" id="MobiDB-lite"/>
    </source>
</evidence>
<evidence type="ECO:0000259" key="7">
    <source>
        <dbReference type="PROSITE" id="PS50002"/>
    </source>
</evidence>
<dbReference type="Gene3D" id="2.30.30.40">
    <property type="entry name" value="SH3 Domains"/>
    <property type="match status" value="1"/>
</dbReference>
<dbReference type="SMART" id="SM00326">
    <property type="entry name" value="SH3"/>
    <property type="match status" value="1"/>
</dbReference>
<dbReference type="InterPro" id="IPR036028">
    <property type="entry name" value="SH3-like_dom_sf"/>
</dbReference>
<dbReference type="GO" id="GO:0031410">
    <property type="term" value="C:cytoplasmic vesicle"/>
    <property type="evidence" value="ECO:0007669"/>
    <property type="project" value="TreeGrafter"/>
</dbReference>
<organism evidence="9 10">
    <name type="scientific">Oryzias javanicus</name>
    <name type="common">Javanese ricefish</name>
    <name type="synonym">Aplocheilus javanicus</name>
    <dbReference type="NCBI Taxonomy" id="123683"/>
    <lineage>
        <taxon>Eukaryota</taxon>
        <taxon>Metazoa</taxon>
        <taxon>Chordata</taxon>
        <taxon>Craniata</taxon>
        <taxon>Vertebrata</taxon>
        <taxon>Euteleostomi</taxon>
        <taxon>Actinopterygii</taxon>
        <taxon>Neopterygii</taxon>
        <taxon>Teleostei</taxon>
        <taxon>Neoteleostei</taxon>
        <taxon>Acanthomorphata</taxon>
        <taxon>Ovalentaria</taxon>
        <taxon>Atherinomorphae</taxon>
        <taxon>Beloniformes</taxon>
        <taxon>Adrianichthyidae</taxon>
        <taxon>Oryziinae</taxon>
        <taxon>Oryzias</taxon>
    </lineage>
</organism>
<dbReference type="InterPro" id="IPR001452">
    <property type="entry name" value="SH3_domain"/>
</dbReference>
<dbReference type="FunFam" id="1.20.58.900:FF:000006">
    <property type="entry name" value="RUN and SH3 domain containing 1"/>
    <property type="match status" value="1"/>
</dbReference>
<dbReference type="Gene3D" id="1.20.58.900">
    <property type="match status" value="1"/>
</dbReference>
<evidence type="ECO:0000256" key="4">
    <source>
        <dbReference type="ARBA" id="ARBA00022553"/>
    </source>
</evidence>
<dbReference type="PANTHER" id="PTHR15591">
    <property type="entry name" value="RUN AND SH3 DOMAIN CONTAINING"/>
    <property type="match status" value="1"/>
</dbReference>
<dbReference type="SUPFAM" id="SSF140741">
    <property type="entry name" value="RUN domain-like"/>
    <property type="match status" value="1"/>
</dbReference>
<keyword evidence="4" id="KW-0597">Phosphoprotein</keyword>
<reference evidence="9 10" key="1">
    <citation type="submission" date="2018-11" db="EMBL/GenBank/DDBJ databases">
        <authorList>
            <person name="Lopez-Roques C."/>
            <person name="Donnadieu C."/>
            <person name="Bouchez O."/>
            <person name="Klopp C."/>
            <person name="Cabau C."/>
            <person name="Zahm M."/>
        </authorList>
    </citation>
    <scope>NUCLEOTIDE SEQUENCE [LARGE SCALE GENOMIC DNA]</scope>
    <source>
        <strain evidence="9">RS831</strain>
        <tissue evidence="9">Whole body</tissue>
    </source>
</reference>
<dbReference type="PROSITE" id="PS50826">
    <property type="entry name" value="RUN"/>
    <property type="match status" value="1"/>
</dbReference>
<gene>
    <name evidence="9" type="ORF">OJAV_G00084780</name>
</gene>
<evidence type="ECO:0000256" key="3">
    <source>
        <dbReference type="ARBA" id="ARBA00022490"/>
    </source>
</evidence>
<keyword evidence="2 5" id="KW-0728">SH3 domain</keyword>
<keyword evidence="3" id="KW-0963">Cytoplasm</keyword>
<evidence type="ECO:0000256" key="2">
    <source>
        <dbReference type="ARBA" id="ARBA00022443"/>
    </source>
</evidence>
<evidence type="ECO:0000313" key="9">
    <source>
        <dbReference type="EMBL" id="RVE67747.1"/>
    </source>
</evidence>
<reference evidence="9 10" key="2">
    <citation type="submission" date="2019-01" db="EMBL/GenBank/DDBJ databases">
        <title>A chromosome length genome reference of the Java medaka (oryzias javanicus).</title>
        <authorList>
            <person name="Herpin A."/>
            <person name="Takehana Y."/>
            <person name="Naruse K."/>
            <person name="Ansai S."/>
            <person name="Kawaguchi M."/>
        </authorList>
    </citation>
    <scope>NUCLEOTIDE SEQUENCE [LARGE SCALE GENOMIC DNA]</scope>
    <source>
        <strain evidence="9">RS831</strain>
        <tissue evidence="9">Whole body</tissue>
    </source>
</reference>
<protein>
    <recommendedName>
        <fullName evidence="11">SH3 domain-containing protein</fullName>
    </recommendedName>
</protein>
<dbReference type="Proteomes" id="UP000283210">
    <property type="component" value="Chromosome 9"/>
</dbReference>
<feature type="domain" description="SH3" evidence="7">
    <location>
        <begin position="466"/>
        <end position="525"/>
    </location>
</feature>
<feature type="compositionally biased region" description="Low complexity" evidence="6">
    <location>
        <begin position="232"/>
        <end position="243"/>
    </location>
</feature>
<dbReference type="PROSITE" id="PS50002">
    <property type="entry name" value="SH3"/>
    <property type="match status" value="1"/>
</dbReference>
<dbReference type="Pfam" id="PF14604">
    <property type="entry name" value="SH3_9"/>
    <property type="match status" value="1"/>
</dbReference>
<dbReference type="Pfam" id="PF02759">
    <property type="entry name" value="RUN"/>
    <property type="match status" value="1"/>
</dbReference>
<evidence type="ECO:0000256" key="1">
    <source>
        <dbReference type="ARBA" id="ARBA00004496"/>
    </source>
</evidence>
<dbReference type="PANTHER" id="PTHR15591:SF14">
    <property type="entry name" value="AP-4 COMPLEX ACCESSORY SUBUNIT RUSC2"/>
    <property type="match status" value="1"/>
</dbReference>
<comment type="subcellular location">
    <subcellularLocation>
        <location evidence="1">Cytoplasm</location>
    </subcellularLocation>
</comment>
<dbReference type="SUPFAM" id="SSF50044">
    <property type="entry name" value="SH3-domain"/>
    <property type="match status" value="1"/>
</dbReference>